<reference evidence="2" key="1">
    <citation type="submission" date="2023-07" db="EMBL/GenBank/DDBJ databases">
        <title>Chromosome-level genome assembly of Artemia franciscana.</title>
        <authorList>
            <person name="Jo E."/>
        </authorList>
    </citation>
    <scope>NUCLEOTIDE SEQUENCE</scope>
    <source>
        <tissue evidence="2">Whole body</tissue>
    </source>
</reference>
<dbReference type="InterPro" id="IPR036291">
    <property type="entry name" value="NAD(P)-bd_dom_sf"/>
</dbReference>
<dbReference type="InterPro" id="IPR020904">
    <property type="entry name" value="Sc_DH/Rdtase_CS"/>
</dbReference>
<protein>
    <submittedName>
        <fullName evidence="2">Uncharacterized protein</fullName>
    </submittedName>
</protein>
<evidence type="ECO:0000313" key="3">
    <source>
        <dbReference type="Proteomes" id="UP001187531"/>
    </source>
</evidence>
<dbReference type="PRINTS" id="PR00081">
    <property type="entry name" value="GDHRDH"/>
</dbReference>
<dbReference type="GO" id="GO:0016491">
    <property type="term" value="F:oxidoreductase activity"/>
    <property type="evidence" value="ECO:0007669"/>
    <property type="project" value="UniProtKB-KW"/>
</dbReference>
<comment type="caution">
    <text evidence="2">The sequence shown here is derived from an EMBL/GenBank/DDBJ whole genome shotgun (WGS) entry which is preliminary data.</text>
</comment>
<dbReference type="EMBL" id="JAVRJZ010000020">
    <property type="protein sequence ID" value="KAK2706336.1"/>
    <property type="molecule type" value="Genomic_DNA"/>
</dbReference>
<keyword evidence="3" id="KW-1185">Reference proteome</keyword>
<name>A0AA88HIK3_ARTSF</name>
<accession>A0AA88HIK3</accession>
<sequence length="328" mass="36946">MLYFMIALGVLLILYFYIKNNPKILKPTKEKIVVITGCDSGVGYAVANEAFKNGFTTVAGCLSLDSEGGQALHNLKDERIIVVKCDITQMQDVQNLHLKVSKLLENLDYSLYAIVSNSGVLVFGEFQWQTEEQLEHQVEVNTLGHIRVLKKFMPEIIYYKGRIITVSSTCGSWVLPGLSVYAASKSAAAAICRGIRVETKRFGVKVININPGEVADQTNILSNQSRHGEKMKANVLPEDEEYFAYFQRHLVSNFKKQPCNAVNRSGVLKIINQALLDEEPKNDYTDATFIFKCLLMAYKLLPDEWADAFLRSLAKKQIGYDMELKKKL</sequence>
<dbReference type="Gene3D" id="3.40.50.720">
    <property type="entry name" value="NAD(P)-binding Rossmann-like Domain"/>
    <property type="match status" value="1"/>
</dbReference>
<dbReference type="Proteomes" id="UP001187531">
    <property type="component" value="Unassembled WGS sequence"/>
</dbReference>
<dbReference type="PANTHER" id="PTHR43313">
    <property type="entry name" value="SHORT-CHAIN DEHYDROGENASE/REDUCTASE FAMILY 9C"/>
    <property type="match status" value="1"/>
</dbReference>
<dbReference type="GO" id="GO:0008202">
    <property type="term" value="P:steroid metabolic process"/>
    <property type="evidence" value="ECO:0007669"/>
    <property type="project" value="TreeGrafter"/>
</dbReference>
<dbReference type="Pfam" id="PF00106">
    <property type="entry name" value="adh_short"/>
    <property type="match status" value="1"/>
</dbReference>
<dbReference type="PROSITE" id="PS00061">
    <property type="entry name" value="ADH_SHORT"/>
    <property type="match status" value="1"/>
</dbReference>
<evidence type="ECO:0000313" key="2">
    <source>
        <dbReference type="EMBL" id="KAK2706336.1"/>
    </source>
</evidence>
<proteinExistence type="predicted"/>
<evidence type="ECO:0000256" key="1">
    <source>
        <dbReference type="ARBA" id="ARBA00023002"/>
    </source>
</evidence>
<keyword evidence="1" id="KW-0560">Oxidoreductase</keyword>
<dbReference type="SUPFAM" id="SSF51735">
    <property type="entry name" value="NAD(P)-binding Rossmann-fold domains"/>
    <property type="match status" value="1"/>
</dbReference>
<dbReference type="PANTHER" id="PTHR43313:SF36">
    <property type="entry name" value="D-BETA-HYDROXYBUTYRATE DEHYDROGENASE, MITOCHONDRIAL"/>
    <property type="match status" value="1"/>
</dbReference>
<dbReference type="AlphaFoldDB" id="A0AA88HIK3"/>
<organism evidence="2 3">
    <name type="scientific">Artemia franciscana</name>
    <name type="common">Brine shrimp</name>
    <name type="synonym">Artemia sanfranciscana</name>
    <dbReference type="NCBI Taxonomy" id="6661"/>
    <lineage>
        <taxon>Eukaryota</taxon>
        <taxon>Metazoa</taxon>
        <taxon>Ecdysozoa</taxon>
        <taxon>Arthropoda</taxon>
        <taxon>Crustacea</taxon>
        <taxon>Branchiopoda</taxon>
        <taxon>Anostraca</taxon>
        <taxon>Artemiidae</taxon>
        <taxon>Artemia</taxon>
    </lineage>
</organism>
<dbReference type="InterPro" id="IPR002347">
    <property type="entry name" value="SDR_fam"/>
</dbReference>
<gene>
    <name evidence="2" type="ORF">QYM36_016388</name>
</gene>